<evidence type="ECO:0000313" key="3">
    <source>
        <dbReference type="Proteomes" id="UP000614350"/>
    </source>
</evidence>
<feature type="region of interest" description="Disordered" evidence="1">
    <location>
        <begin position="52"/>
        <end position="98"/>
    </location>
</feature>
<dbReference type="EMBL" id="JACSEA010000002">
    <property type="protein sequence ID" value="KAF7408404.1"/>
    <property type="molecule type" value="Genomic_DNA"/>
</dbReference>
<dbReference type="Proteomes" id="UP000614350">
    <property type="component" value="Unassembled WGS sequence"/>
</dbReference>
<dbReference type="AlphaFoldDB" id="A0A836V0C0"/>
<reference evidence="2" key="1">
    <citation type="journal article" date="2020" name="G3 (Bethesda)">
        <title>High-Quality Assemblies for Three Invasive Social Wasps from the &lt;i&gt;Vespula&lt;/i&gt; Genus.</title>
        <authorList>
            <person name="Harrop T.W.R."/>
            <person name="Guhlin J."/>
            <person name="McLaughlin G.M."/>
            <person name="Permina E."/>
            <person name="Stockwell P."/>
            <person name="Gilligan J."/>
            <person name="Le Lec M.F."/>
            <person name="Gruber M.A.M."/>
            <person name="Quinn O."/>
            <person name="Lovegrove M."/>
            <person name="Duncan E.J."/>
            <person name="Remnant E.J."/>
            <person name="Van Eeckhoven J."/>
            <person name="Graham B."/>
            <person name="Knapp R.A."/>
            <person name="Langford K.W."/>
            <person name="Kronenberg Z."/>
            <person name="Press M.O."/>
            <person name="Eacker S.M."/>
            <person name="Wilson-Rankin E.E."/>
            <person name="Purcell J."/>
            <person name="Lester P.J."/>
            <person name="Dearden P.K."/>
        </authorList>
    </citation>
    <scope>NUCLEOTIDE SEQUENCE</scope>
    <source>
        <strain evidence="2">Marl-1</strain>
    </source>
</reference>
<sequence length="98" mass="11701">MDRAMRSEKWIRKWRNGKLPYVPGMRIGRPRVSSLMTLAVVIERAELAVFAKTIPRENTTESRNREEKDEEEQEESKEEKDEEDEEEEEEEEEEEDDG</sequence>
<evidence type="ECO:0000313" key="2">
    <source>
        <dbReference type="EMBL" id="KAF7408404.1"/>
    </source>
</evidence>
<proteinExistence type="predicted"/>
<evidence type="ECO:0000256" key="1">
    <source>
        <dbReference type="SAM" id="MobiDB-lite"/>
    </source>
</evidence>
<feature type="compositionally biased region" description="Basic and acidic residues" evidence="1">
    <location>
        <begin position="54"/>
        <end position="67"/>
    </location>
</feature>
<keyword evidence="3" id="KW-1185">Reference proteome</keyword>
<comment type="caution">
    <text evidence="2">The sequence shown here is derived from an EMBL/GenBank/DDBJ whole genome shotgun (WGS) entry which is preliminary data.</text>
</comment>
<accession>A0A836V0C0</accession>
<name>A0A836V0C0_VESVU</name>
<gene>
    <name evidence="2" type="ORF">HZH66_002941</name>
</gene>
<protein>
    <submittedName>
        <fullName evidence="2">Uncharacterized protein</fullName>
    </submittedName>
</protein>
<organism evidence="2 3">
    <name type="scientific">Vespula vulgaris</name>
    <name type="common">Yellow jacket</name>
    <name type="synonym">Wasp</name>
    <dbReference type="NCBI Taxonomy" id="7454"/>
    <lineage>
        <taxon>Eukaryota</taxon>
        <taxon>Metazoa</taxon>
        <taxon>Ecdysozoa</taxon>
        <taxon>Arthropoda</taxon>
        <taxon>Hexapoda</taxon>
        <taxon>Insecta</taxon>
        <taxon>Pterygota</taxon>
        <taxon>Neoptera</taxon>
        <taxon>Endopterygota</taxon>
        <taxon>Hymenoptera</taxon>
        <taxon>Apocrita</taxon>
        <taxon>Aculeata</taxon>
        <taxon>Vespoidea</taxon>
        <taxon>Vespidae</taxon>
        <taxon>Vespinae</taxon>
        <taxon>Vespula</taxon>
    </lineage>
</organism>
<feature type="compositionally biased region" description="Acidic residues" evidence="1">
    <location>
        <begin position="68"/>
        <end position="98"/>
    </location>
</feature>